<feature type="compositionally biased region" description="Polar residues" evidence="9">
    <location>
        <begin position="237"/>
        <end position="255"/>
    </location>
</feature>
<dbReference type="PROSITE" id="PS50119">
    <property type="entry name" value="ZF_BBOX"/>
    <property type="match status" value="1"/>
</dbReference>
<keyword evidence="4" id="KW-0677">Repeat</keyword>
<feature type="region of interest" description="Disordered" evidence="9">
    <location>
        <begin position="1286"/>
        <end position="1305"/>
    </location>
</feature>
<evidence type="ECO:0000256" key="1">
    <source>
        <dbReference type="ARBA" id="ARBA00008278"/>
    </source>
</evidence>
<feature type="compositionally biased region" description="Polar residues" evidence="9">
    <location>
        <begin position="548"/>
        <end position="557"/>
    </location>
</feature>
<feature type="compositionally biased region" description="Basic and acidic residues" evidence="9">
    <location>
        <begin position="1485"/>
        <end position="1502"/>
    </location>
</feature>
<dbReference type="Pfam" id="PF18091">
    <property type="entry name" value="E3_UbLigase_RBR"/>
    <property type="match status" value="1"/>
</dbReference>
<feature type="compositionally biased region" description="Basic and acidic residues" evidence="9">
    <location>
        <begin position="158"/>
        <end position="172"/>
    </location>
</feature>
<dbReference type="Pfam" id="PF22191">
    <property type="entry name" value="IBR_1"/>
    <property type="match status" value="1"/>
</dbReference>
<dbReference type="SMART" id="SM00647">
    <property type="entry name" value="IBR"/>
    <property type="match status" value="2"/>
</dbReference>
<evidence type="ECO:0000313" key="13">
    <source>
        <dbReference type="EMBL" id="KAJ8968584.1"/>
    </source>
</evidence>
<keyword evidence="7" id="KW-0862">Zinc</keyword>
<feature type="region of interest" description="Disordered" evidence="9">
    <location>
        <begin position="1874"/>
        <end position="1896"/>
    </location>
</feature>
<dbReference type="GO" id="GO:0061630">
    <property type="term" value="F:ubiquitin protein ligase activity"/>
    <property type="evidence" value="ECO:0007669"/>
    <property type="project" value="TreeGrafter"/>
</dbReference>
<evidence type="ECO:0000259" key="11">
    <source>
        <dbReference type="PROSITE" id="PS50199"/>
    </source>
</evidence>
<dbReference type="InterPro" id="IPR047543">
    <property type="entry name" value="Bbox1_RNF31-like"/>
</dbReference>
<feature type="region of interest" description="Disordered" evidence="9">
    <location>
        <begin position="1789"/>
        <end position="1832"/>
    </location>
</feature>
<sequence>MNKSGISGIPPPPVPKEENKSHSNHKNYNSHQEPDYEVIEFGQYSNAPPLPTKNGNSLRDGKHCQLCGSSAPSVRCEECKQIFCLSCDDMYHRHPKRQTHLRRRMEQTIRPPLPPKGEPPSAPVPPPRRHRRAGSTGPSPCPSPTPSRHNQVMSSTVPRRDNAGFNLRDKMSSFKRGIMGNRPLPPTPVSPNRGSSRSEFSRSSSISDDFNRQFQVPSPSPSLQQRYRQHQLAMRGTTPNLPSTVSDFDQPSSRDSGYPDWEQDQWHSRHRSGSISGSDAGGRLHRKLSNTSCPPPGRGLPHSTSVFDLNNPMAHHHHHGFVPMQQVKFEQTQLLIYLGMYSTFLLAARVYRLCAWMNQCGCEEPHGSNLSLNIGPGGYPVNPMWMGTWHGPPPSAMYPYPIPVGHMHHDARSCTHSRPASPTHSIKSRKSTLSRKSRKKYREVEDTDDENDINDRRSSFSHTDRSERKSSGGRFLVRERPLRDSASMPREIIRRNTLDRIDRVSIARSRLSVQASSSESDDEQSESQSQKDSDIINEEDESEYDNNGSTKETSAEVPSTSWECEHCTFVNEAGTRVCLVCCKTPTSDVKIIKAINENKSTAKKKHIMSPKNLPISKSKEKVPRSMSSDDYSKDYSETESVLNKLGKLKVPDTKPVESKPAPVDVKKGKEDFVSLPSASEMEEKQSDNLESESTNLSSENVPKSTEVFSINSSDYSEVHRKRKVSTSCGPSPPREMESESVIRNKSEVPEHLETGVFEENTEKKMITMSTGTSPPPQSISTQVPKSPHSTRARSLSRNSKRSQLKRSQSLRTPSSQRRGSEWSLQRSSSRQSFTTDSQSLPGSREPSPVPYEYEDDPYFDRNYGRTRKLPVNTTRLSNSIMDLRKPELYHRSSHDIGYYRMEHLEHPSHRSRADSFHADREYFGHIDNEFQRHDSFKTSGMELVKLLREAEQYKYTADEVQAAILHCKDMNPIDWLRENWDATIASVQTLATQMGREGPMNIVGTVSEKEARDSLRLHKGNLWPAVEECVEQRQRKYAELAARGEFNREDIVTVLTAHHGDLEAAYNELSKTQLKPFLMRIWGPPVGTENEAGNEGASLEQIRGEDFSTDVRVIKEEERAVSTNSPIEKNISSSSQVSTTTNTAPVNSEDLKKQQFFQTESQQIIEDNNRVESLNLIESEILKNLEDINNFSQNLGVTNTENNYMFPNNINADKIIISNENQEPETVQMTKNKVYVEKSSTVIQVVDDNYLIPFPSKNDCHTPSMSESESSDELQNSEFVDAVENPTDTSSVHEKNNLFQSNSPKRKSSISTLNIILSGVGNQLNKEHNINAIKSNRSEIKIAQPQENFKKSDDILLESKAAIQLEPVKRNEGKHILEQTKIDNADTLEETNLQGSCDNEDHASMPALNIQNQNINNNLTGDILQVAPATKETDEIQIAAEEIHKSEKINNETTITLNPKEKTDTGTENKETKIDNTPVFINKAESSHTDEGDNTKMSEKLSETLPESAAKNDNNKEETNAVDVSTQNIEGDFTDSLKHINEADPCFVNTTISKDASTHPNTTLSREESSNHQKQQISKQETENLQTNIQTSENTEDSFKSQINETNENINNNKEKLSNSKFRENNKTKDSKNEDSRKKITNATGKTSTSQETEKEEKNIEHENQEDKQNEYTSTAEVNESNGKETYSNSESKKKRAENNDSKIVKENVKTKKQKFEYSDISLQQPLVANQFLHLKEHNDNQSKSEGLITSNYTDNCSIENETTVTTISVGNNESKNKIIENKENAEVTDSLTRKQKKSLKKSRKRAEKRALLRESSTTESSSEVPEDAESKKLVTKDRYFTEINDMQNIEQSISQTEEVESKILPVLAKSPVGSTKIHRKKPLKKGDGQKYTKYKHKPSDTVKMDLKPTDEEVVEANSEILTELKSVDEKENTEQIVLAEDELQRTDNHTKTTQNIENVLIENCSSLDSSLVENTNPLTKEPPKISTTIQIAQNKQTTIPVVKRPSKIPLPFQRTVSKNEPKSPDVIQSNSKIPVKSLSFTKSKPKSETVKTPQKPQLKRENKVQINDKELHKLEAPLLQEQTKQQNSELISEELIHDLPSDEQGEIVTQPCKSDEIANEMNSSVQTVKDINMQINLTKKVQLSSTTKSSFDSTASSKQLSYTKSLDNDSDSSVSESNVEDLLDPSTDDDSYDFDDEYEEIIESASEDYEEFDKTNAKISRDLNINLSQISARVNKLTSNLKENTNKYSIEETCESEEYLSEQEENDERDEGEDEDKYTEHDVEEHKIDILSSDLKIEVKEPTELEIMERQARRFLAEGQVESYQQAELAVSLMALKFSSEEALEAVKDCHSLDAAISFLQQDCELCAGKYPMNQDCAKNYFTVQITDRSIMDCACPFCKQPELSSNDLNEDEVSDYFGNLDILLKGILDETVHELFQRKLRDRTLMQDPHFKWCVQCSSGFIAHPRQKRLICPDCKSVTCASCRRPVGLEVLLFLALLVWEDTDLLIFFANDHPAKTVQILLKTDSDNGRMQMIRKNQATAVAKHLAENGIDCPKCKFKYSLAKGGCMHFTCTQCKHEFCYGCGKPFMMGAKCGISQYCAKLGLHAHHPRNCLFYLRDKEPQELQKLLRDNRISFDTDVSSDKEENASAIVKCLIPLQRETPQWPRGHVIKHKIDTIEMLNADDLETVVRRAAKKLPPNCFGTPRATLHYIEYLVGLIGRHKLDPISILDLVEVSQELRRRGRELPERGAWCTDPEYRDICAKIVKDQIPLE</sequence>
<feature type="compositionally biased region" description="Basic and acidic residues" evidence="9">
    <location>
        <begin position="734"/>
        <end position="753"/>
    </location>
</feature>
<dbReference type="PANTHER" id="PTHR16004">
    <property type="entry name" value="RING FINGER PROTEIN 31-RELATED"/>
    <property type="match status" value="1"/>
</dbReference>
<feature type="region of interest" description="Disordered" evidence="9">
    <location>
        <begin position="1"/>
        <end position="36"/>
    </location>
</feature>
<evidence type="ECO:0008006" key="15">
    <source>
        <dbReference type="Google" id="ProtNLM"/>
    </source>
</evidence>
<dbReference type="GO" id="GO:0070530">
    <property type="term" value="F:K63-linked polyubiquitin modification-dependent protein binding"/>
    <property type="evidence" value="ECO:0007669"/>
    <property type="project" value="TreeGrafter"/>
</dbReference>
<dbReference type="InterPro" id="IPR041031">
    <property type="entry name" value="RNF31_C"/>
</dbReference>
<dbReference type="PROSITE" id="PS50199">
    <property type="entry name" value="ZF_RANBP2_2"/>
    <property type="match status" value="1"/>
</dbReference>
<feature type="region of interest" description="Disordered" evidence="9">
    <location>
        <begin position="510"/>
        <end position="557"/>
    </location>
</feature>
<feature type="compositionally biased region" description="Basic residues" evidence="9">
    <location>
        <begin position="426"/>
        <end position="441"/>
    </location>
</feature>
<dbReference type="GO" id="GO:0097039">
    <property type="term" value="P:protein linear polyubiquitination"/>
    <property type="evidence" value="ECO:0007669"/>
    <property type="project" value="TreeGrafter"/>
</dbReference>
<feature type="compositionally biased region" description="Polar residues" evidence="9">
    <location>
        <begin position="1551"/>
        <end position="1564"/>
    </location>
</feature>
<feature type="compositionally biased region" description="Polar residues" evidence="9">
    <location>
        <begin position="1261"/>
        <end position="1276"/>
    </location>
</feature>
<feature type="region of interest" description="Disordered" evidence="9">
    <location>
        <begin position="1257"/>
        <end position="1276"/>
    </location>
</feature>
<feature type="compositionally biased region" description="Polar residues" evidence="9">
    <location>
        <begin position="2147"/>
        <end position="2165"/>
    </location>
</feature>
<evidence type="ECO:0000256" key="4">
    <source>
        <dbReference type="ARBA" id="ARBA00022737"/>
    </source>
</evidence>
<feature type="domain" description="RING-type" evidence="12">
    <location>
        <begin position="2352"/>
        <end position="2613"/>
    </location>
</feature>
<feature type="compositionally biased region" description="Basic and acidic residues" evidence="9">
    <location>
        <begin position="453"/>
        <end position="482"/>
    </location>
</feature>
<feature type="compositionally biased region" description="Polar residues" evidence="9">
    <location>
        <begin position="805"/>
        <end position="841"/>
    </location>
</feature>
<evidence type="ECO:0000256" key="2">
    <source>
        <dbReference type="ARBA" id="ARBA00022679"/>
    </source>
</evidence>
<dbReference type="PROSITE" id="PS51873">
    <property type="entry name" value="TRIAD"/>
    <property type="match status" value="1"/>
</dbReference>
<evidence type="ECO:0000259" key="12">
    <source>
        <dbReference type="PROSITE" id="PS51873"/>
    </source>
</evidence>
<evidence type="ECO:0000256" key="7">
    <source>
        <dbReference type="ARBA" id="ARBA00022833"/>
    </source>
</evidence>
<feature type="region of interest" description="Disordered" evidence="9">
    <location>
        <begin position="613"/>
        <end position="866"/>
    </location>
</feature>
<feature type="compositionally biased region" description="Basic and acidic residues" evidence="9">
    <location>
        <begin position="1459"/>
        <end position="1474"/>
    </location>
</feature>
<feature type="compositionally biased region" description="Acidic residues" evidence="9">
    <location>
        <begin position="535"/>
        <end position="544"/>
    </location>
</feature>
<dbReference type="InterPro" id="IPR044066">
    <property type="entry name" value="TRIAD_supradom"/>
</dbReference>
<feature type="region of interest" description="Disordered" evidence="9">
    <location>
        <begin position="1458"/>
        <end position="1527"/>
    </location>
</feature>
<feature type="compositionally biased region" description="Low complexity" evidence="9">
    <location>
        <begin position="193"/>
        <end position="207"/>
    </location>
</feature>
<dbReference type="SUPFAM" id="SSF57850">
    <property type="entry name" value="RING/U-box"/>
    <property type="match status" value="2"/>
</dbReference>
<organism evidence="13 14">
    <name type="scientific">Rhamnusium bicolor</name>
    <dbReference type="NCBI Taxonomy" id="1586634"/>
    <lineage>
        <taxon>Eukaryota</taxon>
        <taxon>Metazoa</taxon>
        <taxon>Ecdysozoa</taxon>
        <taxon>Arthropoda</taxon>
        <taxon>Hexapoda</taxon>
        <taxon>Insecta</taxon>
        <taxon>Pterygota</taxon>
        <taxon>Neoptera</taxon>
        <taxon>Endopterygota</taxon>
        <taxon>Coleoptera</taxon>
        <taxon>Polyphaga</taxon>
        <taxon>Cucujiformia</taxon>
        <taxon>Chrysomeloidea</taxon>
        <taxon>Cerambycidae</taxon>
        <taxon>Lepturinae</taxon>
        <taxon>Rhagiini</taxon>
        <taxon>Rhamnusium</taxon>
    </lineage>
</organism>
<feature type="compositionally biased region" description="Acidic residues" evidence="9">
    <location>
        <begin position="2253"/>
        <end position="2278"/>
    </location>
</feature>
<comment type="caution">
    <text evidence="13">The sequence shown here is derived from an EMBL/GenBank/DDBJ whole genome shotgun (WGS) entry which is preliminary data.</text>
</comment>
<feature type="domain" description="B box-type" evidence="10">
    <location>
        <begin position="59"/>
        <end position="105"/>
    </location>
</feature>
<protein>
    <recommendedName>
        <fullName evidence="15">RBR-type E3 ubiquitin transferase</fullName>
    </recommendedName>
</protein>
<dbReference type="Gene3D" id="1.10.8.10">
    <property type="entry name" value="DNA helicase RuvA subunit, C-terminal domain"/>
    <property type="match status" value="1"/>
</dbReference>
<keyword evidence="3" id="KW-0479">Metal-binding</keyword>
<evidence type="ECO:0000256" key="5">
    <source>
        <dbReference type="ARBA" id="ARBA00022771"/>
    </source>
</evidence>
<feature type="compositionally biased region" description="Polar residues" evidence="9">
    <location>
        <begin position="767"/>
        <end position="797"/>
    </location>
</feature>
<dbReference type="GO" id="GO:0036435">
    <property type="term" value="F:K48-linked polyubiquitin modification-dependent protein binding"/>
    <property type="evidence" value="ECO:0007669"/>
    <property type="project" value="TreeGrafter"/>
</dbReference>
<dbReference type="GO" id="GO:1990450">
    <property type="term" value="F:linear polyubiquitin binding"/>
    <property type="evidence" value="ECO:0007669"/>
    <property type="project" value="TreeGrafter"/>
</dbReference>
<comment type="similarity">
    <text evidence="1">Belongs to the RBR family.</text>
</comment>
<feature type="compositionally biased region" description="Polar residues" evidence="9">
    <location>
        <begin position="2027"/>
        <end position="2043"/>
    </location>
</feature>
<feature type="compositionally biased region" description="Polar residues" evidence="9">
    <location>
        <begin position="1572"/>
        <end position="1593"/>
    </location>
</feature>
<evidence type="ECO:0000256" key="6">
    <source>
        <dbReference type="ARBA" id="ARBA00022786"/>
    </source>
</evidence>
<dbReference type="CDD" id="cd20351">
    <property type="entry name" value="Rcat_RBR_HOIP"/>
    <property type="match status" value="1"/>
</dbReference>
<gene>
    <name evidence="13" type="ORF">NQ314_002250</name>
</gene>
<evidence type="ECO:0000256" key="8">
    <source>
        <dbReference type="PROSITE-ProRule" id="PRU00322"/>
    </source>
</evidence>
<feature type="compositionally biased region" description="Low complexity" evidence="9">
    <location>
        <begin position="1603"/>
        <end position="1612"/>
    </location>
</feature>
<feature type="region of interest" description="Disordered" evidence="9">
    <location>
        <begin position="2249"/>
        <end position="2282"/>
    </location>
</feature>
<feature type="compositionally biased region" description="Basic and acidic residues" evidence="9">
    <location>
        <begin position="1652"/>
        <end position="1670"/>
    </location>
</feature>
<dbReference type="InterPro" id="IPR000315">
    <property type="entry name" value="Znf_B-box"/>
</dbReference>
<feature type="region of interest" description="Disordered" evidence="9">
    <location>
        <begin position="2147"/>
        <end position="2194"/>
    </location>
</feature>
<feature type="compositionally biased region" description="Low complexity" evidence="9">
    <location>
        <begin position="691"/>
        <end position="700"/>
    </location>
</feature>
<dbReference type="GO" id="GO:0008270">
    <property type="term" value="F:zinc ion binding"/>
    <property type="evidence" value="ECO:0007669"/>
    <property type="project" value="UniProtKB-KW"/>
</dbReference>
<dbReference type="InterPro" id="IPR032065">
    <property type="entry name" value="RNF31-UBA"/>
</dbReference>
<feature type="region of interest" description="Disordered" evidence="9">
    <location>
        <begin position="109"/>
        <end position="309"/>
    </location>
</feature>
<feature type="compositionally biased region" description="Polar residues" evidence="9">
    <location>
        <begin position="212"/>
        <end position="226"/>
    </location>
</feature>
<dbReference type="CDD" id="cd19815">
    <property type="entry name" value="Bbox1_HOIP"/>
    <property type="match status" value="1"/>
</dbReference>
<keyword evidence="2" id="KW-0808">Transferase</keyword>
<evidence type="ECO:0000313" key="14">
    <source>
        <dbReference type="Proteomes" id="UP001162156"/>
    </source>
</evidence>
<dbReference type="InterPro" id="IPR026254">
    <property type="entry name" value="RNF31-like"/>
</dbReference>
<feature type="compositionally biased region" description="Polar residues" evidence="9">
    <location>
        <begin position="148"/>
        <end position="157"/>
    </location>
</feature>
<evidence type="ECO:0000256" key="3">
    <source>
        <dbReference type="ARBA" id="ARBA00022723"/>
    </source>
</evidence>
<keyword evidence="5 8" id="KW-0863">Zinc-finger</keyword>
<keyword evidence="6" id="KW-0833">Ubl conjugation pathway</keyword>
<feature type="compositionally biased region" description="Polar residues" evidence="9">
    <location>
        <begin position="1671"/>
        <end position="1690"/>
    </location>
</feature>
<reference evidence="13" key="1">
    <citation type="journal article" date="2023" name="Insect Mol. Biol.">
        <title>Genome sequencing provides insights into the evolution of gene families encoding plant cell wall-degrading enzymes in longhorned beetles.</title>
        <authorList>
            <person name="Shin N.R."/>
            <person name="Okamura Y."/>
            <person name="Kirsch R."/>
            <person name="Pauchet Y."/>
        </authorList>
    </citation>
    <scope>NUCLEOTIDE SEQUENCE</scope>
    <source>
        <strain evidence="13">RBIC_L_NR</strain>
    </source>
</reference>
<evidence type="ECO:0000256" key="9">
    <source>
        <dbReference type="SAM" id="MobiDB-lite"/>
    </source>
</evidence>
<dbReference type="SMART" id="SM00547">
    <property type="entry name" value="ZnF_RBZ"/>
    <property type="match status" value="1"/>
</dbReference>
<dbReference type="Proteomes" id="UP001162156">
    <property type="component" value="Unassembled WGS sequence"/>
</dbReference>
<evidence type="ECO:0000259" key="10">
    <source>
        <dbReference type="PROSITE" id="PS50119"/>
    </source>
</evidence>
<dbReference type="InterPro" id="IPR047542">
    <property type="entry name" value="Rcat_RBR_RNF31-like"/>
</dbReference>
<feature type="domain" description="RanBP2-type" evidence="11">
    <location>
        <begin position="558"/>
        <end position="581"/>
    </location>
</feature>
<dbReference type="PROSITE" id="PS01358">
    <property type="entry name" value="ZF_RANBP2_1"/>
    <property type="match status" value="1"/>
</dbReference>
<dbReference type="InterPro" id="IPR002867">
    <property type="entry name" value="IBR_dom"/>
</dbReference>
<feature type="compositionally biased region" description="Polar residues" evidence="9">
    <location>
        <begin position="701"/>
        <end position="715"/>
    </location>
</feature>
<feature type="compositionally biased region" description="Basic residues" evidence="9">
    <location>
        <begin position="1794"/>
        <end position="1808"/>
    </location>
</feature>
<dbReference type="Pfam" id="PF16678">
    <property type="entry name" value="UBA_HOIP"/>
    <property type="match status" value="1"/>
</dbReference>
<name>A0AAV8ZST8_9CUCU</name>
<accession>A0AAV8ZST8</accession>
<feature type="region of interest" description="Disordered" evidence="9">
    <location>
        <begin position="1551"/>
        <end position="1703"/>
    </location>
</feature>
<feature type="compositionally biased region" description="Basic and acidic residues" evidence="9">
    <location>
        <begin position="1613"/>
        <end position="1638"/>
    </location>
</feature>
<dbReference type="GO" id="GO:0071797">
    <property type="term" value="C:LUBAC complex"/>
    <property type="evidence" value="ECO:0007669"/>
    <property type="project" value="InterPro"/>
</dbReference>
<feature type="compositionally biased region" description="Acidic residues" evidence="9">
    <location>
        <begin position="2179"/>
        <end position="2194"/>
    </location>
</feature>
<dbReference type="Pfam" id="PF01485">
    <property type="entry name" value="IBR"/>
    <property type="match status" value="1"/>
</dbReference>
<feature type="compositionally biased region" description="Low complexity" evidence="9">
    <location>
        <begin position="1814"/>
        <end position="1824"/>
    </location>
</feature>
<dbReference type="Gene3D" id="6.10.140.1100">
    <property type="match status" value="1"/>
</dbReference>
<dbReference type="EMBL" id="JANEYF010000676">
    <property type="protein sequence ID" value="KAJ8968584.1"/>
    <property type="molecule type" value="Genomic_DNA"/>
</dbReference>
<feature type="region of interest" description="Disordered" evidence="9">
    <location>
        <begin position="2011"/>
        <end position="2062"/>
    </location>
</feature>
<feature type="compositionally biased region" description="Pro residues" evidence="9">
    <location>
        <begin position="111"/>
        <end position="126"/>
    </location>
</feature>
<dbReference type="PANTHER" id="PTHR16004:SF2">
    <property type="entry name" value="E3 UBIQUITIN-PROTEIN LIGASE LUBEL"/>
    <property type="match status" value="1"/>
</dbReference>
<feature type="region of interest" description="Disordered" evidence="9">
    <location>
        <begin position="409"/>
        <end position="482"/>
    </location>
</feature>
<keyword evidence="14" id="KW-1185">Reference proteome</keyword>
<dbReference type="InterPro" id="IPR001876">
    <property type="entry name" value="Znf_RanBP2"/>
</dbReference>
<proteinExistence type="inferred from homology"/>
<feature type="compositionally biased region" description="Polar residues" evidence="9">
    <location>
        <begin position="414"/>
        <end position="424"/>
    </location>
</feature>